<gene>
    <name evidence="9" type="ORF">AO440_000998</name>
</gene>
<accession>A0A0W0CE15</accession>
<dbReference type="EMBL" id="LLZZ01000156">
    <property type="protein sequence ID" value="KTA97839.1"/>
    <property type="molecule type" value="Genomic_DNA"/>
</dbReference>
<sequence length="175" mass="19929">MNFKIPQFPDFEISITAFENVTNSESIRSKVATLPYAFLDARMIYSQEQLYAALYRVLVEQKYNKLRTKTIHSEIMLCLSPTSNIGDAFKKFGIKEDSNTVICLHIKDRSDEPELPSLSSIVEGQEISLSKEFINQHRDIGMVGHVYKINGEMIESSTEDQVSSMIVNMIQLRGL</sequence>
<evidence type="ECO:0000256" key="1">
    <source>
        <dbReference type="ARBA" id="ARBA00004123"/>
    </source>
</evidence>
<comment type="subcellular location">
    <subcellularLocation>
        <location evidence="1">Nucleus</location>
    </subcellularLocation>
</comment>
<dbReference type="GO" id="GO:0000049">
    <property type="term" value="F:tRNA binding"/>
    <property type="evidence" value="ECO:0007669"/>
    <property type="project" value="EnsemblFungi"/>
</dbReference>
<proteinExistence type="inferred from homology"/>
<comment type="similarity">
    <text evidence="2 8">Belongs to the CGI121/TPRKB family.</text>
</comment>
<evidence type="ECO:0000256" key="7">
    <source>
        <dbReference type="ARBA" id="ARBA00025043"/>
    </source>
</evidence>
<dbReference type="AlphaFoldDB" id="A0A0W0CE15"/>
<dbReference type="Proteomes" id="UP000054886">
    <property type="component" value="Unassembled WGS sequence"/>
</dbReference>
<dbReference type="Gene3D" id="3.30.2380.10">
    <property type="entry name" value="CGI121/TPRKB"/>
    <property type="match status" value="1"/>
</dbReference>
<dbReference type="GO" id="GO:0045944">
    <property type="term" value="P:positive regulation of transcription by RNA polymerase II"/>
    <property type="evidence" value="ECO:0007669"/>
    <property type="project" value="EnsemblFungi"/>
</dbReference>
<evidence type="ECO:0000313" key="10">
    <source>
        <dbReference type="Proteomes" id="UP000054886"/>
    </source>
</evidence>
<dbReference type="GO" id="GO:0000408">
    <property type="term" value="C:EKC/KEOPS complex"/>
    <property type="evidence" value="ECO:0007669"/>
    <property type="project" value="EnsemblFungi"/>
</dbReference>
<dbReference type="VEuPathDB" id="FungiDB:CAGL0E04246g"/>
<dbReference type="GO" id="GO:0002949">
    <property type="term" value="P:tRNA threonylcarbamoyladenosine modification"/>
    <property type="evidence" value="ECO:0007669"/>
    <property type="project" value="TreeGrafter"/>
</dbReference>
<evidence type="ECO:0000256" key="3">
    <source>
        <dbReference type="ARBA" id="ARBA00015316"/>
    </source>
</evidence>
<evidence type="ECO:0000313" key="9">
    <source>
        <dbReference type="EMBL" id="KTA97839.1"/>
    </source>
</evidence>
<dbReference type="GO" id="GO:0005634">
    <property type="term" value="C:nucleus"/>
    <property type="evidence" value="ECO:0007669"/>
    <property type="project" value="UniProtKB-SubCell"/>
</dbReference>
<evidence type="ECO:0000256" key="8">
    <source>
        <dbReference type="RuleBase" id="RU004398"/>
    </source>
</evidence>
<dbReference type="VEuPathDB" id="FungiDB:GVI51_E03949"/>
<dbReference type="Pfam" id="PF08617">
    <property type="entry name" value="CGI-121"/>
    <property type="match status" value="1"/>
</dbReference>
<dbReference type="InterPro" id="IPR013926">
    <property type="entry name" value="CGI121/TPRKB"/>
</dbReference>
<evidence type="ECO:0000256" key="2">
    <source>
        <dbReference type="ARBA" id="ARBA00005546"/>
    </source>
</evidence>
<dbReference type="InterPro" id="IPR036504">
    <property type="entry name" value="CGI121/TPRKB_sf"/>
</dbReference>
<organism evidence="9 10">
    <name type="scientific">Candida glabrata</name>
    <name type="common">Yeast</name>
    <name type="synonym">Torulopsis glabrata</name>
    <dbReference type="NCBI Taxonomy" id="5478"/>
    <lineage>
        <taxon>Eukaryota</taxon>
        <taxon>Fungi</taxon>
        <taxon>Dikarya</taxon>
        <taxon>Ascomycota</taxon>
        <taxon>Saccharomycotina</taxon>
        <taxon>Saccharomycetes</taxon>
        <taxon>Saccharomycetales</taxon>
        <taxon>Saccharomycetaceae</taxon>
        <taxon>Nakaseomyces</taxon>
    </lineage>
</organism>
<evidence type="ECO:0000256" key="4">
    <source>
        <dbReference type="ARBA" id="ARBA00016009"/>
    </source>
</evidence>
<keyword evidence="5" id="KW-0819">tRNA processing</keyword>
<dbReference type="VEuPathDB" id="FungiDB:GWK60_E03927"/>
<reference evidence="9 10" key="1">
    <citation type="submission" date="2015-10" db="EMBL/GenBank/DDBJ databases">
        <title>Draft genomes sequences of Candida glabrata isolates 1A, 1B, 2A, 2B, 3A and 3B.</title>
        <authorList>
            <person name="Haavelsrud O.E."/>
            <person name="Gaustad P."/>
        </authorList>
    </citation>
    <scope>NUCLEOTIDE SEQUENCE [LARGE SCALE GENOMIC DNA]</scope>
    <source>
        <strain evidence="9">910700640</strain>
    </source>
</reference>
<dbReference type="PANTHER" id="PTHR15840:SF10">
    <property type="entry name" value="EKC_KEOPS COMPLEX SUBUNIT TPRKB"/>
    <property type="match status" value="1"/>
</dbReference>
<dbReference type="GO" id="GO:0005829">
    <property type="term" value="C:cytosol"/>
    <property type="evidence" value="ECO:0007669"/>
    <property type="project" value="TreeGrafter"/>
</dbReference>
<dbReference type="SUPFAM" id="SSF143870">
    <property type="entry name" value="PF0523-like"/>
    <property type="match status" value="1"/>
</dbReference>
<comment type="function">
    <text evidence="7">Component of the EKC/KEOPS complex that is required for the formation of a threonylcarbamoyl group on adenosine at position 37 (t(6)A37) in tRNAs that read codons beginning with adenine. The complex is probably involved in the transfer of the threonylcarbamoyl moiety of threonylcarbamoyl-AMP (TC-AMP) to the N6 group of A37. CGI121 acts as an allosteric effector that regulates the t(6)A activity of the complex. The EKC/KEOPS complex also promotes both telomere uncapping and telomere elongation. The complex is required for efficient recruitment of transcriptional coactivators. CGI121 is not required for tRNA modification.</text>
</comment>
<dbReference type="PANTHER" id="PTHR15840">
    <property type="entry name" value="CGI-121 FAMILY MEMBER"/>
    <property type="match status" value="1"/>
</dbReference>
<name>A0A0W0CE15_CANGB</name>
<protein>
    <recommendedName>
        <fullName evidence="4">EKC/KEOPS complex subunit CGI121</fullName>
    </recommendedName>
    <alternativeName>
        <fullName evidence="3">EKC/KEOPS complex subunit cgi121</fullName>
    </alternativeName>
</protein>
<dbReference type="VEuPathDB" id="FungiDB:B1J91_E04246g"/>
<keyword evidence="6 8" id="KW-0539">Nucleus</keyword>
<dbReference type="VEuPathDB" id="FungiDB:GW608_E03927"/>
<evidence type="ECO:0000256" key="6">
    <source>
        <dbReference type="ARBA" id="ARBA00023242"/>
    </source>
</evidence>
<dbReference type="GO" id="GO:0000722">
    <property type="term" value="P:telomere maintenance via recombination"/>
    <property type="evidence" value="ECO:0007669"/>
    <property type="project" value="EnsemblFungi"/>
</dbReference>
<comment type="caution">
    <text evidence="9">The sequence shown here is derived from an EMBL/GenBank/DDBJ whole genome shotgun (WGS) entry which is preliminary data.</text>
</comment>
<evidence type="ECO:0000256" key="5">
    <source>
        <dbReference type="ARBA" id="ARBA00022694"/>
    </source>
</evidence>